<comment type="caution">
    <text evidence="2">The sequence shown here is derived from an EMBL/GenBank/DDBJ whole genome shotgun (WGS) entry which is preliminary data.</text>
</comment>
<dbReference type="Pfam" id="PF12867">
    <property type="entry name" value="DinB_2"/>
    <property type="match status" value="1"/>
</dbReference>
<keyword evidence="3" id="KW-1185">Reference proteome</keyword>
<sequence length="179" mass="21134">MDPLENKKYPLGRYSAPEKVSDPELEGHIDTIRKFPDKLRCTLKTFSDDMLDTQYRSGGWTVKQLINHLADSHMQSFCRFKWALTEDNPTIKTYDEAKWAELQDSRNEPIKAALTLLEGLHCRWAHLMKSMTNREFDRTFFHPEMNRNVALREILAFYAWHCDHHFAQISALMKEKGWT</sequence>
<dbReference type="SUPFAM" id="SSF109854">
    <property type="entry name" value="DinB/YfiT-like putative metalloenzymes"/>
    <property type="match status" value="1"/>
</dbReference>
<evidence type="ECO:0000313" key="3">
    <source>
        <dbReference type="Proteomes" id="UP000626242"/>
    </source>
</evidence>
<evidence type="ECO:0000313" key="2">
    <source>
        <dbReference type="EMBL" id="MBD8018275.1"/>
    </source>
</evidence>
<proteinExistence type="predicted"/>
<dbReference type="EMBL" id="JACSPS010000002">
    <property type="protein sequence ID" value="MBD8018275.1"/>
    <property type="molecule type" value="Genomic_DNA"/>
</dbReference>
<feature type="domain" description="DinB-like" evidence="1">
    <location>
        <begin position="36"/>
        <end position="169"/>
    </location>
</feature>
<dbReference type="Proteomes" id="UP000626242">
    <property type="component" value="Unassembled WGS sequence"/>
</dbReference>
<organism evidence="2 3">
    <name type="scientific">Kaistella pullorum</name>
    <dbReference type="NCBI Taxonomy" id="2763074"/>
    <lineage>
        <taxon>Bacteria</taxon>
        <taxon>Pseudomonadati</taxon>
        <taxon>Bacteroidota</taxon>
        <taxon>Flavobacteriia</taxon>
        <taxon>Flavobacteriales</taxon>
        <taxon>Weeksellaceae</taxon>
        <taxon>Chryseobacterium group</taxon>
        <taxon>Kaistella</taxon>
    </lineage>
</organism>
<name>A0ABR8WMJ0_9FLAO</name>
<accession>A0ABR8WMJ0</accession>
<dbReference type="NCBIfam" id="NF009807">
    <property type="entry name" value="PRK13291.1"/>
    <property type="match status" value="1"/>
</dbReference>
<dbReference type="Gene3D" id="1.20.120.450">
    <property type="entry name" value="dinb family like domain"/>
    <property type="match status" value="1"/>
</dbReference>
<dbReference type="RefSeq" id="WP_251833468.1">
    <property type="nucleotide sequence ID" value="NZ_JACSPS010000002.1"/>
</dbReference>
<dbReference type="InterPro" id="IPR024775">
    <property type="entry name" value="DinB-like"/>
</dbReference>
<evidence type="ECO:0000259" key="1">
    <source>
        <dbReference type="Pfam" id="PF12867"/>
    </source>
</evidence>
<dbReference type="InterPro" id="IPR034660">
    <property type="entry name" value="DinB/YfiT-like"/>
</dbReference>
<keyword evidence="2" id="KW-0378">Hydrolase</keyword>
<dbReference type="GO" id="GO:0016787">
    <property type="term" value="F:hydrolase activity"/>
    <property type="evidence" value="ECO:0007669"/>
    <property type="project" value="UniProtKB-KW"/>
</dbReference>
<reference evidence="2 3" key="1">
    <citation type="submission" date="2020-08" db="EMBL/GenBank/DDBJ databases">
        <title>A Genomic Blueprint of the Chicken Gut Microbiome.</title>
        <authorList>
            <person name="Gilroy R."/>
            <person name="Ravi A."/>
            <person name="Getino M."/>
            <person name="Pursley I."/>
            <person name="Horton D.L."/>
            <person name="Alikhan N.-F."/>
            <person name="Baker D."/>
            <person name="Gharbi K."/>
            <person name="Hall N."/>
            <person name="Watson M."/>
            <person name="Adriaenssens E.M."/>
            <person name="Foster-Nyarko E."/>
            <person name="Jarju S."/>
            <person name="Secka A."/>
            <person name="Antonio M."/>
            <person name="Oren A."/>
            <person name="Chaudhuri R."/>
            <person name="La Ragione R.M."/>
            <person name="Hildebrand F."/>
            <person name="Pallen M.J."/>
        </authorList>
    </citation>
    <scope>NUCLEOTIDE SEQUENCE [LARGE SCALE GENOMIC DNA]</scope>
    <source>
        <strain evidence="2 3">Sa1CVA4</strain>
    </source>
</reference>
<gene>
    <name evidence="2" type="ORF">H9628_07300</name>
</gene>
<protein>
    <submittedName>
        <fullName evidence="2">Metal-dependent hydrolase</fullName>
    </submittedName>
</protein>